<dbReference type="RefSeq" id="WP_345420248.1">
    <property type="nucleotide sequence ID" value="NZ_BAABGT010000053.1"/>
</dbReference>
<dbReference type="PANTHER" id="PTHR43668:SF2">
    <property type="entry name" value="ALLANTOINASE"/>
    <property type="match status" value="1"/>
</dbReference>
<dbReference type="SUPFAM" id="SSF51338">
    <property type="entry name" value="Composite domain of metallo-dependent hydrolases"/>
    <property type="match status" value="1"/>
</dbReference>
<dbReference type="EC" id="3.5.2.5" evidence="5"/>
<evidence type="ECO:0000256" key="4">
    <source>
        <dbReference type="ARBA" id="ARBA00011881"/>
    </source>
</evidence>
<dbReference type="InterPro" id="IPR006680">
    <property type="entry name" value="Amidohydro-rel"/>
</dbReference>
<evidence type="ECO:0000256" key="3">
    <source>
        <dbReference type="ARBA" id="ARBA00010368"/>
    </source>
</evidence>
<dbReference type="Proteomes" id="UP001501598">
    <property type="component" value="Unassembled WGS sequence"/>
</dbReference>
<evidence type="ECO:0000256" key="6">
    <source>
        <dbReference type="ARBA" id="ARBA00022723"/>
    </source>
</evidence>
<keyword evidence="6" id="KW-0479">Metal-binding</keyword>
<comment type="similarity">
    <text evidence="3">Belongs to the metallo-dependent hydrolases superfamily. Allantoinase family.</text>
</comment>
<dbReference type="SUPFAM" id="SSF51556">
    <property type="entry name" value="Metallo-dependent hydrolases"/>
    <property type="match status" value="1"/>
</dbReference>
<evidence type="ECO:0000256" key="8">
    <source>
        <dbReference type="ARBA" id="ARBA00022833"/>
    </source>
</evidence>
<name>A0ABP8RV95_9PSEU</name>
<comment type="pathway">
    <text evidence="2">Nitrogen metabolism; (S)-allantoin degradation; allantoate from (S)-allantoin: step 1/1.</text>
</comment>
<dbReference type="EMBL" id="BAABGT010000053">
    <property type="protein sequence ID" value="GAA4549871.1"/>
    <property type="molecule type" value="Genomic_DNA"/>
</dbReference>
<dbReference type="InterPro" id="IPR050138">
    <property type="entry name" value="DHOase/Allantoinase_Hydrolase"/>
</dbReference>
<comment type="caution">
    <text evidence="10">The sequence shown here is derived from an EMBL/GenBank/DDBJ whole genome shotgun (WGS) entry which is preliminary data.</text>
</comment>
<dbReference type="InterPro" id="IPR017593">
    <property type="entry name" value="Allantoinase"/>
</dbReference>
<evidence type="ECO:0000313" key="10">
    <source>
        <dbReference type="EMBL" id="GAA4549871.1"/>
    </source>
</evidence>
<dbReference type="Gene3D" id="3.20.20.140">
    <property type="entry name" value="Metal-dependent hydrolases"/>
    <property type="match status" value="1"/>
</dbReference>
<evidence type="ECO:0000256" key="5">
    <source>
        <dbReference type="ARBA" id="ARBA00012863"/>
    </source>
</evidence>
<evidence type="ECO:0000313" key="11">
    <source>
        <dbReference type="Proteomes" id="UP001501598"/>
    </source>
</evidence>
<gene>
    <name evidence="10" type="primary">allB_2</name>
    <name evidence="10" type="ORF">GCM10023175_38800</name>
</gene>
<protein>
    <recommendedName>
        <fullName evidence="5">allantoinase</fullName>
        <ecNumber evidence="5">3.5.2.5</ecNumber>
    </recommendedName>
</protein>
<keyword evidence="8" id="KW-0862">Zinc</keyword>
<evidence type="ECO:0000259" key="9">
    <source>
        <dbReference type="Pfam" id="PF01979"/>
    </source>
</evidence>
<evidence type="ECO:0000256" key="1">
    <source>
        <dbReference type="ARBA" id="ARBA00001947"/>
    </source>
</evidence>
<organism evidence="10 11">
    <name type="scientific">Pseudonocardia xishanensis</name>
    <dbReference type="NCBI Taxonomy" id="630995"/>
    <lineage>
        <taxon>Bacteria</taxon>
        <taxon>Bacillati</taxon>
        <taxon>Actinomycetota</taxon>
        <taxon>Actinomycetes</taxon>
        <taxon>Pseudonocardiales</taxon>
        <taxon>Pseudonocardiaceae</taxon>
        <taxon>Pseudonocardia</taxon>
    </lineage>
</organism>
<proteinExistence type="inferred from homology"/>
<dbReference type="NCBIfam" id="TIGR03178">
    <property type="entry name" value="allantoinase"/>
    <property type="match status" value="1"/>
</dbReference>
<evidence type="ECO:0000256" key="2">
    <source>
        <dbReference type="ARBA" id="ARBA00004968"/>
    </source>
</evidence>
<comment type="cofactor">
    <cofactor evidence="1">
        <name>Zn(2+)</name>
        <dbReference type="ChEBI" id="CHEBI:29105"/>
    </cofactor>
</comment>
<comment type="subunit">
    <text evidence="4">Homotetramer.</text>
</comment>
<dbReference type="PANTHER" id="PTHR43668">
    <property type="entry name" value="ALLANTOINASE"/>
    <property type="match status" value="1"/>
</dbReference>
<keyword evidence="7" id="KW-0378">Hydrolase</keyword>
<reference evidence="11" key="1">
    <citation type="journal article" date="2019" name="Int. J. Syst. Evol. Microbiol.">
        <title>The Global Catalogue of Microorganisms (GCM) 10K type strain sequencing project: providing services to taxonomists for standard genome sequencing and annotation.</title>
        <authorList>
            <consortium name="The Broad Institute Genomics Platform"/>
            <consortium name="The Broad Institute Genome Sequencing Center for Infectious Disease"/>
            <person name="Wu L."/>
            <person name="Ma J."/>
        </authorList>
    </citation>
    <scope>NUCLEOTIDE SEQUENCE [LARGE SCALE GENOMIC DNA]</scope>
    <source>
        <strain evidence="11">JCM 17906</strain>
    </source>
</reference>
<dbReference type="Pfam" id="PF01979">
    <property type="entry name" value="Amidohydro_1"/>
    <property type="match status" value="1"/>
</dbReference>
<feature type="domain" description="Amidohydrolase-related" evidence="9">
    <location>
        <begin position="49"/>
        <end position="412"/>
    </location>
</feature>
<accession>A0ABP8RV95</accession>
<dbReference type="InterPro" id="IPR011059">
    <property type="entry name" value="Metal-dep_hydrolase_composite"/>
</dbReference>
<sequence length="429" mass="44847">MRTVFRGRAVVGGSERQAAVLVEGERIAAILPGDAALDAAEVRLAPDEVLIPGLVDTHVHVNEPGRTEWEGFASATRAAAAGGVTTIVDMPLNSLPPTLDADSLDIKRKAADGQCSVDVGFWGGAVPGNESELPGLLAAGAFGAKCFLLDSGVPEFPPLPDPRGALRALGDGVLLAHAEDAAFIAEAHGTRYTDFLASRPAEAEDSAIARVLAAARETGGRVHIVHLSSARAVPLLAEARADGVRVTVETCPHYLALTAEEVPDGDTRFKCCPPVREEANRDLLWRGLADGVIDMVVSDHSPATPELKGTGDFGSAWGGIASLQIGLPVVWTEARRRGWSLAAVVERMATAPADLVGLGHKGRIAVGAAADLAVVAPDETVTVGALAHRHPTTPYAGRTLHGAVRGTWLRGTRIDPDRPHGRLIRRGDT</sequence>
<dbReference type="InterPro" id="IPR032466">
    <property type="entry name" value="Metal_Hydrolase"/>
</dbReference>
<evidence type="ECO:0000256" key="7">
    <source>
        <dbReference type="ARBA" id="ARBA00022801"/>
    </source>
</evidence>
<keyword evidence="11" id="KW-1185">Reference proteome</keyword>